<dbReference type="GO" id="GO:0006122">
    <property type="term" value="P:mitochondrial electron transport, ubiquinol to cytochrome c"/>
    <property type="evidence" value="ECO:0007669"/>
    <property type="project" value="InterPro"/>
</dbReference>
<proteinExistence type="predicted"/>
<dbReference type="KEGG" id="pvt:110072481"/>
<dbReference type="Pfam" id="PF08997">
    <property type="entry name" value="UCR_6-4kD"/>
    <property type="match status" value="1"/>
</dbReference>
<reference evidence="3" key="1">
    <citation type="submission" date="2025-08" db="UniProtKB">
        <authorList>
            <consortium name="RefSeq"/>
        </authorList>
    </citation>
    <scope>IDENTIFICATION</scope>
</reference>
<dbReference type="Gene3D" id="1.20.5.220">
    <property type="match status" value="1"/>
</dbReference>
<dbReference type="GeneID" id="110072481"/>
<feature type="compositionally biased region" description="Polar residues" evidence="1">
    <location>
        <begin position="36"/>
        <end position="46"/>
    </location>
</feature>
<organism evidence="2 3">
    <name type="scientific">Pogona vitticeps</name>
    <name type="common">central bearded dragon</name>
    <dbReference type="NCBI Taxonomy" id="103695"/>
    <lineage>
        <taxon>Eukaryota</taxon>
        <taxon>Metazoa</taxon>
        <taxon>Chordata</taxon>
        <taxon>Craniata</taxon>
        <taxon>Vertebrata</taxon>
        <taxon>Euteleostomi</taxon>
        <taxon>Lepidosauria</taxon>
        <taxon>Squamata</taxon>
        <taxon>Bifurcata</taxon>
        <taxon>Unidentata</taxon>
        <taxon>Episquamata</taxon>
        <taxon>Toxicofera</taxon>
        <taxon>Iguania</taxon>
        <taxon>Acrodonta</taxon>
        <taxon>Agamidae</taxon>
        <taxon>Amphibolurinae</taxon>
        <taxon>Pogona</taxon>
    </lineage>
</organism>
<dbReference type="PANTHER" id="PTHR15420">
    <property type="entry name" value="UBIQUINOL-CYTOCHROME C REDUCTASE COMPLEX 6.4 KD PROTEIN"/>
    <property type="match status" value="1"/>
</dbReference>
<dbReference type="InterPro" id="IPR015089">
    <property type="entry name" value="UQCR"/>
</dbReference>
<evidence type="ECO:0000313" key="2">
    <source>
        <dbReference type="Proteomes" id="UP001652642"/>
    </source>
</evidence>
<dbReference type="PANTHER" id="PTHR15420:SF2">
    <property type="entry name" value="CYTOCHROME B-C1 COMPLEX SUBUNIT 10"/>
    <property type="match status" value="1"/>
</dbReference>
<evidence type="ECO:0000313" key="3">
    <source>
        <dbReference type="RefSeq" id="XP_020636547.2"/>
    </source>
</evidence>
<dbReference type="OrthoDB" id="15743at2759"/>
<gene>
    <name evidence="3" type="primary">UQCR11</name>
</gene>
<dbReference type="SUPFAM" id="SSF81518">
    <property type="entry name" value="Subunit XI (6.4 kDa protein) of cytochrome bc1 complex (Ubiquinol-cytochrome c reductase)"/>
    <property type="match status" value="1"/>
</dbReference>
<dbReference type="AlphaFoldDB" id="A0A6J0SJJ5"/>
<dbReference type="InterPro" id="IPR029027">
    <property type="entry name" value="Single_a-helix_sf"/>
</dbReference>
<sequence>MASGERHGFEAGSWAPESTNSENAPRGRPEEEQVPPSENQTTSGQSAPARPGGGTQSSLKRGEGRHLPRLRRREGDFGLSMKLMKFMGPRYFQLFRHWSPTVATWSSMTAVAVVWMTDWKLVLQYVPWIGGKFKTDN</sequence>
<dbReference type="GO" id="GO:0005743">
    <property type="term" value="C:mitochondrial inner membrane"/>
    <property type="evidence" value="ECO:0007669"/>
    <property type="project" value="TreeGrafter"/>
</dbReference>
<feature type="region of interest" description="Disordered" evidence="1">
    <location>
        <begin position="1"/>
        <end position="73"/>
    </location>
</feature>
<dbReference type="CTD" id="10975"/>
<protein>
    <submittedName>
        <fullName evidence="3">Cytochrome b-c1 complex subunit 10</fullName>
    </submittedName>
</protein>
<dbReference type="FunCoup" id="A0A6J0SJJ5">
    <property type="interactions" value="122"/>
</dbReference>
<dbReference type="Proteomes" id="UP001652642">
    <property type="component" value="Chromosome 7"/>
</dbReference>
<dbReference type="InParanoid" id="A0A6J0SJJ5"/>
<evidence type="ECO:0000256" key="1">
    <source>
        <dbReference type="SAM" id="MobiDB-lite"/>
    </source>
</evidence>
<dbReference type="RefSeq" id="XP_020636547.2">
    <property type="nucleotide sequence ID" value="XM_020780888.2"/>
</dbReference>
<keyword evidence="2" id="KW-1185">Reference proteome</keyword>
<accession>A0A6J0SJJ5</accession>
<name>A0A6J0SJJ5_9SAUR</name>